<sequence length="121" mass="13857">MFGFNINALRIVETLDVVYFRLLGKDFRMSILDFNVAMGFANLDDVKTNSYHTALSDIPSIQTSHSNRVFHQCHNFATREPEEQPPSYIEECLSRIEAHLDTMENQVSTILAILQSSHSQH</sequence>
<accession>A0A9D3VGK1</accession>
<dbReference type="AlphaFoldDB" id="A0A9D3VGK1"/>
<reference evidence="1 2" key="1">
    <citation type="journal article" date="2021" name="Plant Biotechnol. J.">
        <title>Multi-omics assisted identification of the key and species-specific regulatory components of drought-tolerant mechanisms in Gossypium stocksii.</title>
        <authorList>
            <person name="Yu D."/>
            <person name="Ke L."/>
            <person name="Zhang D."/>
            <person name="Wu Y."/>
            <person name="Sun Y."/>
            <person name="Mei J."/>
            <person name="Sun J."/>
            <person name="Sun Y."/>
        </authorList>
    </citation>
    <scope>NUCLEOTIDE SEQUENCE [LARGE SCALE GENOMIC DNA]</scope>
    <source>
        <strain evidence="2">cv. E1</strain>
        <tissue evidence="1">Leaf</tissue>
    </source>
</reference>
<name>A0A9D3VGK1_9ROSI</name>
<dbReference type="EMBL" id="JAIQCV010000007">
    <property type="protein sequence ID" value="KAH1082725.1"/>
    <property type="molecule type" value="Genomic_DNA"/>
</dbReference>
<dbReference type="Proteomes" id="UP000828251">
    <property type="component" value="Unassembled WGS sequence"/>
</dbReference>
<keyword evidence="2" id="KW-1185">Reference proteome</keyword>
<gene>
    <name evidence="1" type="ORF">J1N35_022486</name>
</gene>
<protein>
    <submittedName>
        <fullName evidence="1">Uncharacterized protein</fullName>
    </submittedName>
</protein>
<evidence type="ECO:0000313" key="2">
    <source>
        <dbReference type="Proteomes" id="UP000828251"/>
    </source>
</evidence>
<proteinExistence type="predicted"/>
<comment type="caution">
    <text evidence="1">The sequence shown here is derived from an EMBL/GenBank/DDBJ whole genome shotgun (WGS) entry which is preliminary data.</text>
</comment>
<evidence type="ECO:0000313" key="1">
    <source>
        <dbReference type="EMBL" id="KAH1082725.1"/>
    </source>
</evidence>
<organism evidence="1 2">
    <name type="scientific">Gossypium stocksii</name>
    <dbReference type="NCBI Taxonomy" id="47602"/>
    <lineage>
        <taxon>Eukaryota</taxon>
        <taxon>Viridiplantae</taxon>
        <taxon>Streptophyta</taxon>
        <taxon>Embryophyta</taxon>
        <taxon>Tracheophyta</taxon>
        <taxon>Spermatophyta</taxon>
        <taxon>Magnoliopsida</taxon>
        <taxon>eudicotyledons</taxon>
        <taxon>Gunneridae</taxon>
        <taxon>Pentapetalae</taxon>
        <taxon>rosids</taxon>
        <taxon>malvids</taxon>
        <taxon>Malvales</taxon>
        <taxon>Malvaceae</taxon>
        <taxon>Malvoideae</taxon>
        <taxon>Gossypium</taxon>
    </lineage>
</organism>